<proteinExistence type="predicted"/>
<dbReference type="Gene3D" id="3.40.50.850">
    <property type="entry name" value="Isochorismatase-like"/>
    <property type="match status" value="1"/>
</dbReference>
<dbReference type="STRING" id="1618446.UV61_C0006G0014"/>
<gene>
    <name evidence="3" type="ORF">UV61_C0006G0014</name>
</gene>
<sequence>MKKALFVIDTQNYFINDVTKNLPGKIARYIKRHRREFALIVFTNFVNHPASSAYRFLGWKKSRTSPDIDIVPELQPLLKYGVSMSKDVYSALKVPEIKTLLKKKKIQELLLCGLDTDCCILATAYDAFDQGYRVKLLEDLCMSSTGDILHEAALSMFKRTVGAKN</sequence>
<comment type="caution">
    <text evidence="3">The sequence shown here is derived from an EMBL/GenBank/DDBJ whole genome shotgun (WGS) entry which is preliminary data.</text>
</comment>
<dbReference type="PANTHER" id="PTHR43540">
    <property type="entry name" value="PEROXYUREIDOACRYLATE/UREIDOACRYLATE AMIDOHYDROLASE-RELATED"/>
    <property type="match status" value="1"/>
</dbReference>
<name>A0A0G1FIZ6_9BACT</name>
<dbReference type="InterPro" id="IPR000868">
    <property type="entry name" value="Isochorismatase-like_dom"/>
</dbReference>
<accession>A0A0G1FIZ6</accession>
<protein>
    <submittedName>
        <fullName evidence="3">Isochorismatase hydrolase family protein</fullName>
    </submittedName>
</protein>
<dbReference type="CDD" id="cd00431">
    <property type="entry name" value="cysteine_hydrolases"/>
    <property type="match status" value="1"/>
</dbReference>
<feature type="domain" description="Isochorismatase-like" evidence="2">
    <location>
        <begin position="4"/>
        <end position="159"/>
    </location>
</feature>
<evidence type="ECO:0000313" key="3">
    <source>
        <dbReference type="EMBL" id="KKS86813.1"/>
    </source>
</evidence>
<evidence type="ECO:0000313" key="4">
    <source>
        <dbReference type="Proteomes" id="UP000034050"/>
    </source>
</evidence>
<dbReference type="PANTHER" id="PTHR43540:SF6">
    <property type="entry name" value="ISOCHORISMATASE-LIKE DOMAIN-CONTAINING PROTEIN"/>
    <property type="match status" value="1"/>
</dbReference>
<dbReference type="InterPro" id="IPR050272">
    <property type="entry name" value="Isochorismatase-like_hydrls"/>
</dbReference>
<dbReference type="EMBL" id="LCFD01000006">
    <property type="protein sequence ID" value="KKS86813.1"/>
    <property type="molecule type" value="Genomic_DNA"/>
</dbReference>
<dbReference type="Proteomes" id="UP000034050">
    <property type="component" value="Unassembled WGS sequence"/>
</dbReference>
<organism evidence="3 4">
    <name type="scientific">Candidatus Gottesmanbacteria bacterium GW2011_GWB1_43_11</name>
    <dbReference type="NCBI Taxonomy" id="1618446"/>
    <lineage>
        <taxon>Bacteria</taxon>
        <taxon>Candidatus Gottesmaniibacteriota</taxon>
    </lineage>
</organism>
<dbReference type="AlphaFoldDB" id="A0A0G1FIZ6"/>
<evidence type="ECO:0000259" key="2">
    <source>
        <dbReference type="Pfam" id="PF00857"/>
    </source>
</evidence>
<reference evidence="3 4" key="1">
    <citation type="journal article" date="2015" name="Nature">
        <title>rRNA introns, odd ribosomes, and small enigmatic genomes across a large radiation of phyla.</title>
        <authorList>
            <person name="Brown C.T."/>
            <person name="Hug L.A."/>
            <person name="Thomas B.C."/>
            <person name="Sharon I."/>
            <person name="Castelle C.J."/>
            <person name="Singh A."/>
            <person name="Wilkins M.J."/>
            <person name="Williams K.H."/>
            <person name="Banfield J.F."/>
        </authorList>
    </citation>
    <scope>NUCLEOTIDE SEQUENCE [LARGE SCALE GENOMIC DNA]</scope>
</reference>
<dbReference type="GO" id="GO:0016787">
    <property type="term" value="F:hydrolase activity"/>
    <property type="evidence" value="ECO:0007669"/>
    <property type="project" value="UniProtKB-KW"/>
</dbReference>
<dbReference type="SUPFAM" id="SSF52499">
    <property type="entry name" value="Isochorismatase-like hydrolases"/>
    <property type="match status" value="1"/>
</dbReference>
<dbReference type="Pfam" id="PF00857">
    <property type="entry name" value="Isochorismatase"/>
    <property type="match status" value="1"/>
</dbReference>
<evidence type="ECO:0000256" key="1">
    <source>
        <dbReference type="ARBA" id="ARBA00022801"/>
    </source>
</evidence>
<keyword evidence="1 3" id="KW-0378">Hydrolase</keyword>
<dbReference type="InterPro" id="IPR036380">
    <property type="entry name" value="Isochorismatase-like_sf"/>
</dbReference>